<evidence type="ECO:0000259" key="3">
    <source>
        <dbReference type="PROSITE" id="PS50977"/>
    </source>
</evidence>
<sequence length="195" mass="20456">MTATADHRPGLRGPAVREAIVDAATALFAEHGIRAVSADRILADAGFSKVTFYRHFPTKDDVVVAYLARELDSVRGLLATAAGEDLGLEEIAAALTDQMCRPHFRGCPFINAAAEYPDPDHPVRALVAEFRGLMTEAIAAWLEGAGLDAAGAATGASQVMMLRDGALVAGYLDGEPDQVARDLADGIRAIIGLSA</sequence>
<dbReference type="EMBL" id="FNZI01000001">
    <property type="protein sequence ID" value="SEI88072.1"/>
    <property type="molecule type" value="Genomic_DNA"/>
</dbReference>
<dbReference type="InterPro" id="IPR036271">
    <property type="entry name" value="Tet_transcr_reg_TetR-rel_C_sf"/>
</dbReference>
<evidence type="ECO:0000313" key="5">
    <source>
        <dbReference type="Proteomes" id="UP000183315"/>
    </source>
</evidence>
<dbReference type="RefSeq" id="WP_042212007.1">
    <property type="nucleotide sequence ID" value="NZ_BBLU01000001.1"/>
</dbReference>
<dbReference type="Pfam" id="PF00440">
    <property type="entry name" value="TetR_N"/>
    <property type="match status" value="1"/>
</dbReference>
<dbReference type="Gene3D" id="1.10.357.10">
    <property type="entry name" value="Tetracycline Repressor, domain 2"/>
    <property type="match status" value="1"/>
</dbReference>
<dbReference type="AlphaFoldDB" id="A0A1H6UJR0"/>
<evidence type="ECO:0000313" key="4">
    <source>
        <dbReference type="EMBL" id="SEI88072.1"/>
    </source>
</evidence>
<feature type="DNA-binding region" description="H-T-H motif" evidence="2">
    <location>
        <begin position="37"/>
        <end position="56"/>
    </location>
</feature>
<keyword evidence="5" id="KW-1185">Reference proteome</keyword>
<dbReference type="eggNOG" id="COG1309">
    <property type="taxonomic scope" value="Bacteria"/>
</dbReference>
<dbReference type="PANTHER" id="PTHR30055">
    <property type="entry name" value="HTH-TYPE TRANSCRIPTIONAL REGULATOR RUTR"/>
    <property type="match status" value="1"/>
</dbReference>
<gene>
    <name evidence="4" type="ORF">SAMN05421637_0289</name>
</gene>
<accession>A0A1H6UJR0</accession>
<dbReference type="PANTHER" id="PTHR30055:SF200">
    <property type="entry name" value="HTH-TYPE TRANSCRIPTIONAL REPRESSOR BDCR"/>
    <property type="match status" value="1"/>
</dbReference>
<dbReference type="InterPro" id="IPR001647">
    <property type="entry name" value="HTH_TetR"/>
</dbReference>
<dbReference type="SUPFAM" id="SSF46689">
    <property type="entry name" value="Homeodomain-like"/>
    <property type="match status" value="1"/>
</dbReference>
<evidence type="ECO:0000256" key="1">
    <source>
        <dbReference type="ARBA" id="ARBA00023125"/>
    </source>
</evidence>
<reference evidence="5" key="1">
    <citation type="submission" date="2016-10" db="EMBL/GenBank/DDBJ databases">
        <authorList>
            <person name="Varghese N."/>
        </authorList>
    </citation>
    <scope>NUCLEOTIDE SEQUENCE [LARGE SCALE GENOMIC DNA]</scope>
    <source>
        <strain evidence="5">DSM 24868</strain>
    </source>
</reference>
<dbReference type="InterPro" id="IPR009057">
    <property type="entry name" value="Homeodomain-like_sf"/>
</dbReference>
<dbReference type="Proteomes" id="UP000183315">
    <property type="component" value="Unassembled WGS sequence"/>
</dbReference>
<dbReference type="OrthoDB" id="4214267at2"/>
<feature type="domain" description="HTH tetR-type" evidence="3">
    <location>
        <begin position="14"/>
        <end position="74"/>
    </location>
</feature>
<evidence type="ECO:0000256" key="2">
    <source>
        <dbReference type="PROSITE-ProRule" id="PRU00335"/>
    </source>
</evidence>
<dbReference type="SUPFAM" id="SSF48498">
    <property type="entry name" value="Tetracyclin repressor-like, C-terminal domain"/>
    <property type="match status" value="1"/>
</dbReference>
<dbReference type="PRINTS" id="PR00455">
    <property type="entry name" value="HTHTETR"/>
</dbReference>
<protein>
    <submittedName>
        <fullName evidence="4">Transcriptional regulator, TetR family</fullName>
    </submittedName>
</protein>
<dbReference type="GO" id="GO:0003700">
    <property type="term" value="F:DNA-binding transcription factor activity"/>
    <property type="evidence" value="ECO:0007669"/>
    <property type="project" value="TreeGrafter"/>
</dbReference>
<dbReference type="InterPro" id="IPR050109">
    <property type="entry name" value="HTH-type_TetR-like_transc_reg"/>
</dbReference>
<dbReference type="GO" id="GO:0000976">
    <property type="term" value="F:transcription cis-regulatory region binding"/>
    <property type="evidence" value="ECO:0007669"/>
    <property type="project" value="TreeGrafter"/>
</dbReference>
<organism evidence="4 5">
    <name type="scientific">Demequina mangrovi</name>
    <dbReference type="NCBI Taxonomy" id="1043493"/>
    <lineage>
        <taxon>Bacteria</taxon>
        <taxon>Bacillati</taxon>
        <taxon>Actinomycetota</taxon>
        <taxon>Actinomycetes</taxon>
        <taxon>Micrococcales</taxon>
        <taxon>Demequinaceae</taxon>
        <taxon>Demequina</taxon>
    </lineage>
</organism>
<proteinExistence type="predicted"/>
<keyword evidence="1 2" id="KW-0238">DNA-binding</keyword>
<dbReference type="PROSITE" id="PS50977">
    <property type="entry name" value="HTH_TETR_2"/>
    <property type="match status" value="1"/>
</dbReference>
<name>A0A1H6UJR0_9MICO</name>
<dbReference type="STRING" id="1043493.SAMN05421637_0289"/>